<dbReference type="EMBL" id="JAVDYB010000001">
    <property type="protein sequence ID" value="MDR7279071.1"/>
    <property type="molecule type" value="Genomic_DNA"/>
</dbReference>
<accession>A0AAE4CBX4</accession>
<keyword evidence="2" id="KW-1185">Reference proteome</keyword>
<dbReference type="RefSeq" id="WP_310372386.1">
    <property type="nucleotide sequence ID" value="NZ_JAVDYB010000001.1"/>
</dbReference>
<dbReference type="Proteomes" id="UP001183643">
    <property type="component" value="Unassembled WGS sequence"/>
</dbReference>
<protein>
    <submittedName>
        <fullName evidence="1">Uncharacterized protein</fullName>
    </submittedName>
</protein>
<dbReference type="AlphaFoldDB" id="A0AAE4CBX4"/>
<sequence>MEEMNMRRISKVVAGFALAGVATFGGLSLAGPASAGDSGPLVNVVVEDVLTGNEVTVAENVAVPVAATLCSIDVNVLSNILSNTEVTECKALSVVGKKAWIKKH</sequence>
<organism evidence="1 2">
    <name type="scientific">Catenuloplanes atrovinosus</name>
    <dbReference type="NCBI Taxonomy" id="137266"/>
    <lineage>
        <taxon>Bacteria</taxon>
        <taxon>Bacillati</taxon>
        <taxon>Actinomycetota</taxon>
        <taxon>Actinomycetes</taxon>
        <taxon>Micromonosporales</taxon>
        <taxon>Micromonosporaceae</taxon>
        <taxon>Catenuloplanes</taxon>
    </lineage>
</organism>
<evidence type="ECO:0000313" key="2">
    <source>
        <dbReference type="Proteomes" id="UP001183643"/>
    </source>
</evidence>
<evidence type="ECO:0000313" key="1">
    <source>
        <dbReference type="EMBL" id="MDR7279071.1"/>
    </source>
</evidence>
<comment type="caution">
    <text evidence="1">The sequence shown here is derived from an EMBL/GenBank/DDBJ whole genome shotgun (WGS) entry which is preliminary data.</text>
</comment>
<reference evidence="1" key="1">
    <citation type="submission" date="2023-07" db="EMBL/GenBank/DDBJ databases">
        <title>Sequencing the genomes of 1000 actinobacteria strains.</title>
        <authorList>
            <person name="Klenk H.-P."/>
        </authorList>
    </citation>
    <scope>NUCLEOTIDE SEQUENCE</scope>
    <source>
        <strain evidence="1">DSM 44707</strain>
    </source>
</reference>
<proteinExistence type="predicted"/>
<name>A0AAE4CBX4_9ACTN</name>
<gene>
    <name evidence="1" type="ORF">J2S41_005849</name>
</gene>